<keyword evidence="3" id="KW-0597">Phosphoprotein</keyword>
<dbReference type="CDD" id="cd16917">
    <property type="entry name" value="HATPase_UhpB-NarQ-NarX-like"/>
    <property type="match status" value="1"/>
</dbReference>
<dbReference type="Pfam" id="PF02518">
    <property type="entry name" value="HATPase_c"/>
    <property type="match status" value="1"/>
</dbReference>
<dbReference type="EC" id="2.7.13.3" evidence="2"/>
<dbReference type="PANTHER" id="PTHR24421:SF10">
    <property type="entry name" value="NITRATE_NITRITE SENSOR PROTEIN NARQ"/>
    <property type="match status" value="1"/>
</dbReference>
<accession>A0A7K3M938</accession>
<dbReference type="GO" id="GO:0000155">
    <property type="term" value="F:phosphorelay sensor kinase activity"/>
    <property type="evidence" value="ECO:0007669"/>
    <property type="project" value="InterPro"/>
</dbReference>
<comment type="caution">
    <text evidence="12">The sequence shown here is derived from an EMBL/GenBank/DDBJ whole genome shotgun (WGS) entry which is preliminary data.</text>
</comment>
<protein>
    <recommendedName>
        <fullName evidence="2">histidine kinase</fullName>
        <ecNumber evidence="2">2.7.13.3</ecNumber>
    </recommendedName>
</protein>
<evidence type="ECO:0000259" key="10">
    <source>
        <dbReference type="Pfam" id="PF02518"/>
    </source>
</evidence>
<feature type="transmembrane region" description="Helical" evidence="9">
    <location>
        <begin position="113"/>
        <end position="134"/>
    </location>
</feature>
<evidence type="ECO:0000256" key="1">
    <source>
        <dbReference type="ARBA" id="ARBA00000085"/>
    </source>
</evidence>
<dbReference type="AlphaFoldDB" id="A0A7K3M938"/>
<evidence type="ECO:0000256" key="6">
    <source>
        <dbReference type="ARBA" id="ARBA00022777"/>
    </source>
</evidence>
<dbReference type="Gene3D" id="1.20.5.1930">
    <property type="match status" value="1"/>
</dbReference>
<organism evidence="12 13">
    <name type="scientific">Phytoactinopolyspora mesophila</name>
    <dbReference type="NCBI Taxonomy" id="2650750"/>
    <lineage>
        <taxon>Bacteria</taxon>
        <taxon>Bacillati</taxon>
        <taxon>Actinomycetota</taxon>
        <taxon>Actinomycetes</taxon>
        <taxon>Jiangellales</taxon>
        <taxon>Jiangellaceae</taxon>
        <taxon>Phytoactinopolyspora</taxon>
    </lineage>
</organism>
<feature type="domain" description="Histidine kinase/HSP90-like ATPase" evidence="10">
    <location>
        <begin position="304"/>
        <end position="391"/>
    </location>
</feature>
<evidence type="ECO:0000256" key="7">
    <source>
        <dbReference type="ARBA" id="ARBA00022840"/>
    </source>
</evidence>
<feature type="transmembrane region" description="Helical" evidence="9">
    <location>
        <begin position="87"/>
        <end position="106"/>
    </location>
</feature>
<dbReference type="GO" id="GO:0005524">
    <property type="term" value="F:ATP binding"/>
    <property type="evidence" value="ECO:0007669"/>
    <property type="project" value="UniProtKB-KW"/>
</dbReference>
<evidence type="ECO:0000256" key="8">
    <source>
        <dbReference type="ARBA" id="ARBA00023012"/>
    </source>
</evidence>
<feature type="transmembrane region" description="Helical" evidence="9">
    <location>
        <begin position="36"/>
        <end position="53"/>
    </location>
</feature>
<dbReference type="RefSeq" id="WP_162452582.1">
    <property type="nucleotide sequence ID" value="NZ_WLZY01000009.1"/>
</dbReference>
<keyword evidence="8" id="KW-0902">Two-component regulatory system</keyword>
<feature type="domain" description="Signal transduction histidine kinase subgroup 3 dimerisation and phosphoacceptor" evidence="11">
    <location>
        <begin position="186"/>
        <end position="248"/>
    </location>
</feature>
<dbReference type="SUPFAM" id="SSF55874">
    <property type="entry name" value="ATPase domain of HSP90 chaperone/DNA topoisomerase II/histidine kinase"/>
    <property type="match status" value="1"/>
</dbReference>
<dbReference type="EMBL" id="WLZY01000009">
    <property type="protein sequence ID" value="NDL59861.1"/>
    <property type="molecule type" value="Genomic_DNA"/>
</dbReference>
<dbReference type="GO" id="GO:0046983">
    <property type="term" value="F:protein dimerization activity"/>
    <property type="evidence" value="ECO:0007669"/>
    <property type="project" value="InterPro"/>
</dbReference>
<evidence type="ECO:0000256" key="3">
    <source>
        <dbReference type="ARBA" id="ARBA00022553"/>
    </source>
</evidence>
<reference evidence="12 13" key="1">
    <citation type="submission" date="2019-11" db="EMBL/GenBank/DDBJ databases">
        <authorList>
            <person name="Li X.-J."/>
            <person name="Feng X.-M."/>
        </authorList>
    </citation>
    <scope>NUCLEOTIDE SEQUENCE [LARGE SCALE GENOMIC DNA]</scope>
    <source>
        <strain evidence="12 13">XMNu-373</strain>
    </source>
</reference>
<keyword evidence="9" id="KW-0472">Membrane</keyword>
<keyword evidence="9" id="KW-1133">Transmembrane helix</keyword>
<keyword evidence="6 12" id="KW-0418">Kinase</keyword>
<proteinExistence type="predicted"/>
<evidence type="ECO:0000256" key="2">
    <source>
        <dbReference type="ARBA" id="ARBA00012438"/>
    </source>
</evidence>
<feature type="transmembrane region" description="Helical" evidence="9">
    <location>
        <begin position="12"/>
        <end position="30"/>
    </location>
</feature>
<keyword evidence="4" id="KW-0808">Transferase</keyword>
<evidence type="ECO:0000256" key="4">
    <source>
        <dbReference type="ARBA" id="ARBA00022679"/>
    </source>
</evidence>
<sequence length="403" mass="42311">MIRSGAGAHRRIRSAGCTVLVIALLGWGVAVPWARPLATTTAVVAILMIWWPRSKSWLPWLPWLVGGAGVVSGVATLGHRVLDWPGMPPLAVAETALLCVLVGVVVRWATVRAAVVAGCLAGLAASVSVLRATGYSDADQLTVEESVYAVAFWALGPILAAAVGLYLRHLDHRRARAVAAARQAQRLELAHDLHDYVAHDVSEMIAQAQAAQVITDDGHPVQVVLRRIEAAGLRAMTSMDSTVHLLRGDGNASDRQVGVSGASPGLAELPELVERFGSAGAADVRLCLDPDLVARVPRELAGTVHRVVVEALTNVRRHAPSATTVRIVIREDGDELEVLVSNDAGGAPIPDLGRRGGVGLPGLAERVEALSGTFRAGPDGQGWRVSARLPLVATYSAGPEGGR</sequence>
<evidence type="ECO:0000256" key="5">
    <source>
        <dbReference type="ARBA" id="ARBA00022741"/>
    </source>
</evidence>
<evidence type="ECO:0000259" key="11">
    <source>
        <dbReference type="Pfam" id="PF07730"/>
    </source>
</evidence>
<keyword evidence="9" id="KW-0812">Transmembrane</keyword>
<feature type="transmembrane region" description="Helical" evidence="9">
    <location>
        <begin position="146"/>
        <end position="167"/>
    </location>
</feature>
<dbReference type="GO" id="GO:0016020">
    <property type="term" value="C:membrane"/>
    <property type="evidence" value="ECO:0007669"/>
    <property type="project" value="InterPro"/>
</dbReference>
<evidence type="ECO:0000313" key="12">
    <source>
        <dbReference type="EMBL" id="NDL59861.1"/>
    </source>
</evidence>
<dbReference type="InterPro" id="IPR011712">
    <property type="entry name" value="Sig_transdc_His_kin_sub3_dim/P"/>
</dbReference>
<dbReference type="InterPro" id="IPR036890">
    <property type="entry name" value="HATPase_C_sf"/>
</dbReference>
<comment type="catalytic activity">
    <reaction evidence="1">
        <text>ATP + protein L-histidine = ADP + protein N-phospho-L-histidine.</text>
        <dbReference type="EC" id="2.7.13.3"/>
    </reaction>
</comment>
<evidence type="ECO:0000256" key="9">
    <source>
        <dbReference type="SAM" id="Phobius"/>
    </source>
</evidence>
<keyword evidence="5" id="KW-0547">Nucleotide-binding</keyword>
<dbReference type="Pfam" id="PF07730">
    <property type="entry name" value="HisKA_3"/>
    <property type="match status" value="1"/>
</dbReference>
<name>A0A7K3M938_9ACTN</name>
<dbReference type="InterPro" id="IPR003594">
    <property type="entry name" value="HATPase_dom"/>
</dbReference>
<dbReference type="InterPro" id="IPR050482">
    <property type="entry name" value="Sensor_HK_TwoCompSys"/>
</dbReference>
<dbReference type="Gene3D" id="3.30.565.10">
    <property type="entry name" value="Histidine kinase-like ATPase, C-terminal domain"/>
    <property type="match status" value="1"/>
</dbReference>
<feature type="transmembrane region" description="Helical" evidence="9">
    <location>
        <begin position="60"/>
        <end position="81"/>
    </location>
</feature>
<keyword evidence="7" id="KW-0067">ATP-binding</keyword>
<gene>
    <name evidence="12" type="ORF">F7O44_22560</name>
</gene>
<evidence type="ECO:0000313" key="13">
    <source>
        <dbReference type="Proteomes" id="UP000460435"/>
    </source>
</evidence>
<dbReference type="PANTHER" id="PTHR24421">
    <property type="entry name" value="NITRATE/NITRITE SENSOR PROTEIN NARX-RELATED"/>
    <property type="match status" value="1"/>
</dbReference>
<dbReference type="Proteomes" id="UP000460435">
    <property type="component" value="Unassembled WGS sequence"/>
</dbReference>
<keyword evidence="13" id="KW-1185">Reference proteome</keyword>